<sequence>MARVLPVVVALILTVYALIDCLQTDSARIRMLNKAVWVALIVLIPVIGPVLWLAAAKHRAGPRPAKPVTPPRAPDDDPEFLRQLRNLDDEHEQLLNDWEASLRRREEELRKDDDGDNPPEPPQRPDSSSEEELGKRSDSGDDDVR</sequence>
<evidence type="ECO:0000256" key="5">
    <source>
        <dbReference type="ARBA" id="ARBA00023136"/>
    </source>
</evidence>
<feature type="compositionally biased region" description="Basic and acidic residues" evidence="6">
    <location>
        <begin position="132"/>
        <end position="145"/>
    </location>
</feature>
<keyword evidence="2" id="KW-1003">Cell membrane</keyword>
<dbReference type="InterPro" id="IPR027379">
    <property type="entry name" value="CLS_N"/>
</dbReference>
<comment type="subcellular location">
    <subcellularLocation>
        <location evidence="1">Cell membrane</location>
        <topology evidence="1">Multi-pass membrane protein</topology>
    </subcellularLocation>
</comment>
<protein>
    <recommendedName>
        <fullName evidence="8">Cardiolipin synthase N-terminal domain-containing protein</fullName>
    </recommendedName>
</protein>
<evidence type="ECO:0000256" key="6">
    <source>
        <dbReference type="SAM" id="MobiDB-lite"/>
    </source>
</evidence>
<keyword evidence="10" id="KW-1185">Reference proteome</keyword>
<reference evidence="9 10" key="1">
    <citation type="submission" date="2019-11" db="EMBL/GenBank/DDBJ databases">
        <authorList>
            <person name="Li X.-J."/>
            <person name="Feng X.-M."/>
        </authorList>
    </citation>
    <scope>NUCLEOTIDE SEQUENCE [LARGE SCALE GENOMIC DNA]</scope>
    <source>
        <strain evidence="9 10">XMNu-373</strain>
    </source>
</reference>
<dbReference type="Pfam" id="PF13396">
    <property type="entry name" value="PLDc_N"/>
    <property type="match status" value="1"/>
</dbReference>
<comment type="caution">
    <text evidence="9">The sequence shown here is derived from an EMBL/GenBank/DDBJ whole genome shotgun (WGS) entry which is preliminary data.</text>
</comment>
<proteinExistence type="predicted"/>
<keyword evidence="5 7" id="KW-0472">Membrane</keyword>
<feature type="domain" description="Cardiolipin synthase N-terminal" evidence="8">
    <location>
        <begin position="12"/>
        <end position="54"/>
    </location>
</feature>
<keyword evidence="4 7" id="KW-1133">Transmembrane helix</keyword>
<organism evidence="9 10">
    <name type="scientific">Phytoactinopolyspora mesophila</name>
    <dbReference type="NCBI Taxonomy" id="2650750"/>
    <lineage>
        <taxon>Bacteria</taxon>
        <taxon>Bacillati</taxon>
        <taxon>Actinomycetota</taxon>
        <taxon>Actinomycetes</taxon>
        <taxon>Jiangellales</taxon>
        <taxon>Jiangellaceae</taxon>
        <taxon>Phytoactinopolyspora</taxon>
    </lineage>
</organism>
<dbReference type="Proteomes" id="UP000460435">
    <property type="component" value="Unassembled WGS sequence"/>
</dbReference>
<dbReference type="RefSeq" id="WP_162450374.1">
    <property type="nucleotide sequence ID" value="NZ_WLZY01000003.1"/>
</dbReference>
<evidence type="ECO:0000256" key="7">
    <source>
        <dbReference type="SAM" id="Phobius"/>
    </source>
</evidence>
<accession>A0A7K3M465</accession>
<evidence type="ECO:0000256" key="4">
    <source>
        <dbReference type="ARBA" id="ARBA00022989"/>
    </source>
</evidence>
<dbReference type="AlphaFoldDB" id="A0A7K3M465"/>
<feature type="region of interest" description="Disordered" evidence="6">
    <location>
        <begin position="105"/>
        <end position="145"/>
    </location>
</feature>
<keyword evidence="3 7" id="KW-0812">Transmembrane</keyword>
<evidence type="ECO:0000256" key="2">
    <source>
        <dbReference type="ARBA" id="ARBA00022475"/>
    </source>
</evidence>
<name>A0A7K3M465_9ACTN</name>
<evidence type="ECO:0000313" key="9">
    <source>
        <dbReference type="EMBL" id="NDL57702.1"/>
    </source>
</evidence>
<feature type="region of interest" description="Disordered" evidence="6">
    <location>
        <begin position="59"/>
        <end position="79"/>
    </location>
</feature>
<evidence type="ECO:0000256" key="1">
    <source>
        <dbReference type="ARBA" id="ARBA00004651"/>
    </source>
</evidence>
<evidence type="ECO:0000259" key="8">
    <source>
        <dbReference type="Pfam" id="PF13396"/>
    </source>
</evidence>
<feature type="transmembrane region" description="Helical" evidence="7">
    <location>
        <begin position="35"/>
        <end position="56"/>
    </location>
</feature>
<evidence type="ECO:0000313" key="10">
    <source>
        <dbReference type="Proteomes" id="UP000460435"/>
    </source>
</evidence>
<dbReference type="EMBL" id="WLZY01000003">
    <property type="protein sequence ID" value="NDL57702.1"/>
    <property type="molecule type" value="Genomic_DNA"/>
</dbReference>
<gene>
    <name evidence="9" type="ORF">F7O44_11515</name>
</gene>
<evidence type="ECO:0000256" key="3">
    <source>
        <dbReference type="ARBA" id="ARBA00022692"/>
    </source>
</evidence>
<dbReference type="GO" id="GO:0005886">
    <property type="term" value="C:plasma membrane"/>
    <property type="evidence" value="ECO:0007669"/>
    <property type="project" value="UniProtKB-SubCell"/>
</dbReference>